<dbReference type="EMBL" id="MFLK01000005">
    <property type="protein sequence ID" value="OGG66505.1"/>
    <property type="molecule type" value="Genomic_DNA"/>
</dbReference>
<dbReference type="AlphaFoldDB" id="A0A1F6DYK5"/>
<dbReference type="InterPro" id="IPR012340">
    <property type="entry name" value="NA-bd_OB-fold"/>
</dbReference>
<dbReference type="Proteomes" id="UP000177652">
    <property type="component" value="Unassembled WGS sequence"/>
</dbReference>
<dbReference type="CDD" id="cd04458">
    <property type="entry name" value="CSP_CDS"/>
    <property type="match status" value="1"/>
</dbReference>
<proteinExistence type="predicted"/>
<sequence length="168" mass="18563">MVQDISALYESGAQVEMKARMPLHDSAREYTFLGPLNVNIPDILLHKDVLTESGILAFPPARSVLSCMVEKTARGPRATKVLRFVREAAGVEPPPKKPSFGPEVMTLKGYRPSRGFGFFTREDGTDVFVHITVLERCGIACEAMVEGAEFNVTYEPSVDGFRATKVER</sequence>
<name>A0A1F6DYK5_9BACT</name>
<dbReference type="SUPFAM" id="SSF50249">
    <property type="entry name" value="Nucleic acid-binding proteins"/>
    <property type="match status" value="1"/>
</dbReference>
<evidence type="ECO:0000313" key="1">
    <source>
        <dbReference type="EMBL" id="OGG66505.1"/>
    </source>
</evidence>
<dbReference type="STRING" id="1798497.A3D71_04165"/>
<dbReference type="GO" id="GO:0003676">
    <property type="term" value="F:nucleic acid binding"/>
    <property type="evidence" value="ECO:0007669"/>
    <property type="project" value="InterPro"/>
</dbReference>
<gene>
    <name evidence="1" type="ORF">A3D71_04165</name>
</gene>
<comment type="caution">
    <text evidence="1">The sequence shown here is derived from an EMBL/GenBank/DDBJ whole genome shotgun (WGS) entry which is preliminary data.</text>
</comment>
<accession>A0A1F6DYK5</accession>
<dbReference type="Gene3D" id="2.40.50.140">
    <property type="entry name" value="Nucleic acid-binding proteins"/>
    <property type="match status" value="1"/>
</dbReference>
<reference evidence="1 2" key="1">
    <citation type="journal article" date="2016" name="Nat. Commun.">
        <title>Thousands of microbial genomes shed light on interconnected biogeochemical processes in an aquifer system.</title>
        <authorList>
            <person name="Anantharaman K."/>
            <person name="Brown C.T."/>
            <person name="Hug L.A."/>
            <person name="Sharon I."/>
            <person name="Castelle C.J."/>
            <person name="Probst A.J."/>
            <person name="Thomas B.C."/>
            <person name="Singh A."/>
            <person name="Wilkins M.J."/>
            <person name="Karaoz U."/>
            <person name="Brodie E.L."/>
            <person name="Williams K.H."/>
            <person name="Hubbard S.S."/>
            <person name="Banfield J.F."/>
        </authorList>
    </citation>
    <scope>NUCLEOTIDE SEQUENCE [LARGE SCALE GENOMIC DNA]</scope>
</reference>
<protein>
    <submittedName>
        <fullName evidence="1">Uncharacterized protein</fullName>
    </submittedName>
</protein>
<evidence type="ECO:0000313" key="2">
    <source>
        <dbReference type="Proteomes" id="UP000177652"/>
    </source>
</evidence>
<organism evidence="1 2">
    <name type="scientific">Candidatus Kaiserbacteria bacterium RIFCSPHIGHO2_02_FULL_55_20</name>
    <dbReference type="NCBI Taxonomy" id="1798497"/>
    <lineage>
        <taxon>Bacteria</taxon>
        <taxon>Candidatus Kaiseribacteriota</taxon>
    </lineage>
</organism>
<dbReference type="InterPro" id="IPR002059">
    <property type="entry name" value="CSP_DNA-bd"/>
</dbReference>